<accession>A0A1X0NED7</accession>
<feature type="region of interest" description="Disordered" evidence="1">
    <location>
        <begin position="38"/>
        <end position="295"/>
    </location>
</feature>
<evidence type="ECO:0000256" key="1">
    <source>
        <dbReference type="SAM" id="MobiDB-lite"/>
    </source>
</evidence>
<keyword evidence="4" id="KW-1185">Reference proteome</keyword>
<keyword evidence="2" id="KW-0732">Signal</keyword>
<feature type="compositionally biased region" description="Basic and acidic residues" evidence="1">
    <location>
        <begin position="160"/>
        <end position="172"/>
    </location>
</feature>
<comment type="caution">
    <text evidence="3">The sequence shown here is derived from an EMBL/GenBank/DDBJ whole genome shotgun (WGS) entry which is preliminary data.</text>
</comment>
<feature type="compositionally biased region" description="Low complexity" evidence="1">
    <location>
        <begin position="63"/>
        <end position="85"/>
    </location>
</feature>
<organism evidence="3 4">
    <name type="scientific">Trypanosoma theileri</name>
    <dbReference type="NCBI Taxonomy" id="67003"/>
    <lineage>
        <taxon>Eukaryota</taxon>
        <taxon>Discoba</taxon>
        <taxon>Euglenozoa</taxon>
        <taxon>Kinetoplastea</taxon>
        <taxon>Metakinetoplastina</taxon>
        <taxon>Trypanosomatida</taxon>
        <taxon>Trypanosomatidae</taxon>
        <taxon>Trypanosoma</taxon>
    </lineage>
</organism>
<dbReference type="VEuPathDB" id="TriTrypDB:TM35_001051080"/>
<evidence type="ECO:0000313" key="3">
    <source>
        <dbReference type="EMBL" id="ORC81851.1"/>
    </source>
</evidence>
<feature type="chain" id="PRO_5013389569" description="Mucin-associated surface protein (MASP)" evidence="2">
    <location>
        <begin position="24"/>
        <end position="295"/>
    </location>
</feature>
<feature type="compositionally biased region" description="Low complexity" evidence="1">
    <location>
        <begin position="173"/>
        <end position="189"/>
    </location>
</feature>
<dbReference type="GeneID" id="39991435"/>
<protein>
    <recommendedName>
        <fullName evidence="5">Mucin-associated surface protein (MASP)</fullName>
    </recommendedName>
</protein>
<feature type="compositionally biased region" description="Low complexity" evidence="1">
    <location>
        <begin position="285"/>
        <end position="295"/>
    </location>
</feature>
<feature type="non-terminal residue" evidence="3">
    <location>
        <position position="295"/>
    </location>
</feature>
<dbReference type="AlphaFoldDB" id="A0A1X0NED7"/>
<feature type="compositionally biased region" description="Low complexity" evidence="1">
    <location>
        <begin position="236"/>
        <end position="276"/>
    </location>
</feature>
<evidence type="ECO:0008006" key="5">
    <source>
        <dbReference type="Google" id="ProtNLM"/>
    </source>
</evidence>
<sequence length="295" mass="29744">MMMRPGACLLVFLLSVASVCVKGDVKPAEKLLHEAAASECPTESQGPCPTEVKPAVPQPLPVQQPQVPRGGADCTTGPPCSTSSSRVATTGSPTNCENPAKKEGCPESVPQTETNCGEGSGKPCPPEQQVLTQAREEHPVGQSPRGDRAVSGSEPPDSSGTKREDGTDRPSTDTDPSNPSPNVAAPAPSGESVGTSASAAPPESSGNSDAGGNSTQPDGDATQTPSANSTNESAAGSENTTTGSESTNNPEGAAENTENTTTTTTTTTTTLPPELTNNKKGDADSSSSIISSVWV</sequence>
<feature type="signal peptide" evidence="2">
    <location>
        <begin position="1"/>
        <end position="23"/>
    </location>
</feature>
<reference evidence="3 4" key="1">
    <citation type="submission" date="2017-03" db="EMBL/GenBank/DDBJ databases">
        <title>An alternative strategy for trypanosome survival in the mammalian bloodstream revealed through genome and transcriptome analysis of the ubiquitous bovine parasite Trypanosoma (Megatrypanum) theileri.</title>
        <authorList>
            <person name="Kelly S."/>
            <person name="Ivens A."/>
            <person name="Mott A."/>
            <person name="O'Neill E."/>
            <person name="Emms D."/>
            <person name="Macleod O."/>
            <person name="Voorheis P."/>
            <person name="Matthews J."/>
            <person name="Matthews K."/>
            <person name="Carrington M."/>
        </authorList>
    </citation>
    <scope>NUCLEOTIDE SEQUENCE [LARGE SCALE GENOMIC DNA]</scope>
    <source>
        <strain evidence="3">Edinburgh</strain>
    </source>
</reference>
<dbReference type="EMBL" id="NBCO01000105">
    <property type="protein sequence ID" value="ORC81851.1"/>
    <property type="molecule type" value="Genomic_DNA"/>
</dbReference>
<proteinExistence type="predicted"/>
<feature type="compositionally biased region" description="Polar residues" evidence="1">
    <location>
        <begin position="192"/>
        <end position="234"/>
    </location>
</feature>
<gene>
    <name evidence="3" type="ORF">TM35_001051080</name>
</gene>
<evidence type="ECO:0000256" key="2">
    <source>
        <dbReference type="SAM" id="SignalP"/>
    </source>
</evidence>
<evidence type="ECO:0000313" key="4">
    <source>
        <dbReference type="Proteomes" id="UP000192257"/>
    </source>
</evidence>
<dbReference type="RefSeq" id="XP_028877057.1">
    <property type="nucleotide sequence ID" value="XM_029031655.1"/>
</dbReference>
<feature type="compositionally biased region" description="Polar residues" evidence="1">
    <location>
        <begin position="86"/>
        <end position="97"/>
    </location>
</feature>
<name>A0A1X0NED7_9TRYP</name>
<dbReference type="Proteomes" id="UP000192257">
    <property type="component" value="Unassembled WGS sequence"/>
</dbReference>